<dbReference type="STRING" id="7574.A0A1S3JHG8"/>
<feature type="domain" description="MAM" evidence="13">
    <location>
        <begin position="581"/>
        <end position="741"/>
    </location>
</feature>
<evidence type="ECO:0000256" key="8">
    <source>
        <dbReference type="ARBA" id="ARBA00023180"/>
    </source>
</evidence>
<dbReference type="PANTHER" id="PTHR48071:SF24">
    <property type="entry name" value="DELETED IN MALIGNANT BRAIN TUMORS 1 PROTEIN-LIKE"/>
    <property type="match status" value="1"/>
</dbReference>
<feature type="compositionally biased region" description="Polar residues" evidence="10">
    <location>
        <begin position="49"/>
        <end position="62"/>
    </location>
</feature>
<evidence type="ECO:0000256" key="2">
    <source>
        <dbReference type="ARBA" id="ARBA00022692"/>
    </source>
</evidence>
<dbReference type="CDD" id="cd06263">
    <property type="entry name" value="MAM"/>
    <property type="match status" value="4"/>
</dbReference>
<dbReference type="SMART" id="SM00202">
    <property type="entry name" value="SR"/>
    <property type="match status" value="5"/>
</dbReference>
<feature type="domain" description="MAM" evidence="13">
    <location>
        <begin position="862"/>
        <end position="1034"/>
    </location>
</feature>
<gene>
    <name evidence="17" type="primary">LOC106172943</name>
</gene>
<dbReference type="Gene3D" id="3.10.100.10">
    <property type="entry name" value="Mannose-Binding Protein A, subunit A"/>
    <property type="match status" value="1"/>
</dbReference>
<dbReference type="SUPFAM" id="SSF57625">
    <property type="entry name" value="Invertebrate chitin-binding proteins"/>
    <property type="match status" value="1"/>
</dbReference>
<dbReference type="Gene3D" id="2.60.120.200">
    <property type="match status" value="4"/>
</dbReference>
<dbReference type="SMART" id="SM00494">
    <property type="entry name" value="ChtBD2"/>
    <property type="match status" value="1"/>
</dbReference>
<dbReference type="InterPro" id="IPR016187">
    <property type="entry name" value="CTDL_fold"/>
</dbReference>
<evidence type="ECO:0000259" key="14">
    <source>
        <dbReference type="PROSITE" id="PS50287"/>
    </source>
</evidence>
<dbReference type="PANTHER" id="PTHR48071">
    <property type="entry name" value="SRCR DOMAIN-CONTAINING PROTEIN"/>
    <property type="match status" value="1"/>
</dbReference>
<keyword evidence="2 11" id="KW-0812">Transmembrane</keyword>
<evidence type="ECO:0000256" key="5">
    <source>
        <dbReference type="ARBA" id="ARBA00022989"/>
    </source>
</evidence>
<evidence type="ECO:0000256" key="6">
    <source>
        <dbReference type="ARBA" id="ARBA00023136"/>
    </source>
</evidence>
<keyword evidence="7 9" id="KW-1015">Disulfide bond</keyword>
<feature type="domain" description="C-type lectin" evidence="12">
    <location>
        <begin position="1702"/>
        <end position="1823"/>
    </location>
</feature>
<dbReference type="SMART" id="SM00137">
    <property type="entry name" value="MAM"/>
    <property type="match status" value="4"/>
</dbReference>
<feature type="domain" description="SRCR" evidence="14">
    <location>
        <begin position="350"/>
        <end position="451"/>
    </location>
</feature>
<feature type="domain" description="SRCR" evidence="14">
    <location>
        <begin position="1500"/>
        <end position="1600"/>
    </location>
</feature>
<feature type="disulfide bond" evidence="9">
    <location>
        <begin position="540"/>
        <end position="550"/>
    </location>
</feature>
<feature type="domain" description="MAM" evidence="13">
    <location>
        <begin position="1154"/>
        <end position="1330"/>
    </location>
</feature>
<dbReference type="InterPro" id="IPR018378">
    <property type="entry name" value="C-type_lectin_CS"/>
</dbReference>
<dbReference type="InterPro" id="IPR001190">
    <property type="entry name" value="SRCR"/>
</dbReference>
<reference evidence="17" key="1">
    <citation type="submission" date="2025-08" db="UniProtKB">
        <authorList>
            <consortium name="RefSeq"/>
        </authorList>
    </citation>
    <scope>IDENTIFICATION</scope>
    <source>
        <tissue evidence="17">Gonads</tissue>
    </source>
</reference>
<feature type="disulfide bond" evidence="9">
    <location>
        <begin position="1525"/>
        <end position="1589"/>
    </location>
</feature>
<evidence type="ECO:0000256" key="3">
    <source>
        <dbReference type="ARBA" id="ARBA00022729"/>
    </source>
</evidence>
<evidence type="ECO:0000313" key="16">
    <source>
        <dbReference type="Proteomes" id="UP000085678"/>
    </source>
</evidence>
<keyword evidence="8" id="KW-0325">Glycoprotein</keyword>
<feature type="compositionally biased region" description="Low complexity" evidence="10">
    <location>
        <begin position="323"/>
        <end position="341"/>
    </location>
</feature>
<dbReference type="InParanoid" id="A0A1S3JHG8"/>
<evidence type="ECO:0000259" key="13">
    <source>
        <dbReference type="PROSITE" id="PS50060"/>
    </source>
</evidence>
<evidence type="ECO:0000256" key="7">
    <source>
        <dbReference type="ARBA" id="ARBA00023157"/>
    </source>
</evidence>
<keyword evidence="5 11" id="KW-1133">Transmembrane helix</keyword>
<keyword evidence="4" id="KW-0677">Repeat</keyword>
<evidence type="ECO:0000256" key="1">
    <source>
        <dbReference type="ARBA" id="ARBA00004167"/>
    </source>
</evidence>
<evidence type="ECO:0000259" key="15">
    <source>
        <dbReference type="PROSITE" id="PS50940"/>
    </source>
</evidence>
<feature type="region of interest" description="Disordered" evidence="10">
    <location>
        <begin position="318"/>
        <end position="342"/>
    </location>
</feature>
<dbReference type="PROSITE" id="PS50287">
    <property type="entry name" value="SRCR_2"/>
    <property type="match status" value="5"/>
</dbReference>
<dbReference type="GO" id="GO:0005576">
    <property type="term" value="C:extracellular region"/>
    <property type="evidence" value="ECO:0007669"/>
    <property type="project" value="InterPro"/>
</dbReference>
<dbReference type="FunFam" id="3.10.250.10:FF:000001">
    <property type="entry name" value="Lysyl oxidase 4 isoform X1"/>
    <property type="match status" value="1"/>
</dbReference>
<keyword evidence="16" id="KW-1185">Reference proteome</keyword>
<dbReference type="GO" id="GO:0016020">
    <property type="term" value="C:membrane"/>
    <property type="evidence" value="ECO:0007669"/>
    <property type="project" value="UniProtKB-SubCell"/>
</dbReference>
<dbReference type="PROSITE" id="PS50041">
    <property type="entry name" value="C_TYPE_LECTIN_2"/>
    <property type="match status" value="1"/>
</dbReference>
<dbReference type="Pfam" id="PF00530">
    <property type="entry name" value="SRCR"/>
    <property type="match status" value="5"/>
</dbReference>
<dbReference type="Pfam" id="PF01607">
    <property type="entry name" value="CBM_14"/>
    <property type="match status" value="1"/>
</dbReference>
<feature type="disulfide bond" evidence="9">
    <location>
        <begin position="1538"/>
        <end position="1599"/>
    </location>
</feature>
<dbReference type="InterPro" id="IPR001304">
    <property type="entry name" value="C-type_lectin-like"/>
</dbReference>
<feature type="disulfide bond" evidence="9">
    <location>
        <begin position="1110"/>
        <end position="1120"/>
    </location>
</feature>
<dbReference type="GO" id="GO:0008061">
    <property type="term" value="F:chitin binding"/>
    <property type="evidence" value="ECO:0007669"/>
    <property type="project" value="InterPro"/>
</dbReference>
<dbReference type="SMART" id="SM00034">
    <property type="entry name" value="CLECT"/>
    <property type="match status" value="1"/>
</dbReference>
<feature type="domain" description="SRCR" evidence="14">
    <location>
        <begin position="1041"/>
        <end position="1142"/>
    </location>
</feature>
<dbReference type="InterPro" id="IPR013320">
    <property type="entry name" value="ConA-like_dom_sf"/>
</dbReference>
<feature type="transmembrane region" description="Helical" evidence="11">
    <location>
        <begin position="107"/>
        <end position="133"/>
    </location>
</feature>
<dbReference type="PROSITE" id="PS50060">
    <property type="entry name" value="MAM_2"/>
    <property type="match status" value="4"/>
</dbReference>
<feature type="domain" description="SRCR" evidence="14">
    <location>
        <begin position="470"/>
        <end position="574"/>
    </location>
</feature>
<dbReference type="SUPFAM" id="SSF56487">
    <property type="entry name" value="SRCR-like"/>
    <property type="match status" value="5"/>
</dbReference>
<feature type="disulfide bond" evidence="9">
    <location>
        <begin position="419"/>
        <end position="429"/>
    </location>
</feature>
<feature type="disulfide bond" evidence="9">
    <location>
        <begin position="821"/>
        <end position="831"/>
    </location>
</feature>
<keyword evidence="6 11" id="KW-0472">Membrane</keyword>
<dbReference type="RefSeq" id="XP_013409344.1">
    <property type="nucleotide sequence ID" value="XM_013553890.2"/>
</dbReference>
<dbReference type="PROSITE" id="PS00615">
    <property type="entry name" value="C_TYPE_LECTIN_1"/>
    <property type="match status" value="1"/>
</dbReference>
<dbReference type="Gene3D" id="2.170.140.10">
    <property type="entry name" value="Chitin binding domain"/>
    <property type="match status" value="1"/>
</dbReference>
<evidence type="ECO:0000313" key="17">
    <source>
        <dbReference type="RefSeq" id="XP_013409344.1"/>
    </source>
</evidence>
<dbReference type="InterPro" id="IPR036508">
    <property type="entry name" value="Chitin-bd_dom_sf"/>
</dbReference>
<dbReference type="InterPro" id="IPR000998">
    <property type="entry name" value="MAM_dom"/>
</dbReference>
<protein>
    <submittedName>
        <fullName evidence="17">Uncharacterized protein LOC106172943 isoform X1</fullName>
    </submittedName>
</protein>
<keyword evidence="3" id="KW-0732">Signal</keyword>
<accession>A0A1S3JHG8</accession>
<dbReference type="Proteomes" id="UP000085678">
    <property type="component" value="Unplaced"/>
</dbReference>
<feature type="domain" description="MAM" evidence="13">
    <location>
        <begin position="1326"/>
        <end position="1478"/>
    </location>
</feature>
<dbReference type="PROSITE" id="PS50940">
    <property type="entry name" value="CHIT_BIND_II"/>
    <property type="match status" value="1"/>
</dbReference>
<dbReference type="SUPFAM" id="SSF49899">
    <property type="entry name" value="Concanavalin A-like lectins/glucanases"/>
    <property type="match status" value="4"/>
</dbReference>
<evidence type="ECO:0000256" key="4">
    <source>
        <dbReference type="ARBA" id="ARBA00022737"/>
    </source>
</evidence>
<evidence type="ECO:0000259" key="12">
    <source>
        <dbReference type="PROSITE" id="PS50041"/>
    </source>
</evidence>
<feature type="region of interest" description="Disordered" evidence="10">
    <location>
        <begin position="49"/>
        <end position="81"/>
    </location>
</feature>
<dbReference type="PRINTS" id="PR00258">
    <property type="entry name" value="SPERACTRCPTR"/>
</dbReference>
<comment type="caution">
    <text evidence="9">Lacks conserved residue(s) required for the propagation of feature annotation.</text>
</comment>
<dbReference type="InterPro" id="IPR016186">
    <property type="entry name" value="C-type_lectin-like/link_sf"/>
</dbReference>
<evidence type="ECO:0000256" key="10">
    <source>
        <dbReference type="SAM" id="MobiDB-lite"/>
    </source>
</evidence>
<feature type="domain" description="Chitin-binding type-2" evidence="15">
    <location>
        <begin position="1618"/>
        <end position="1682"/>
    </location>
</feature>
<dbReference type="PROSITE" id="PS00420">
    <property type="entry name" value="SRCR_1"/>
    <property type="match status" value="3"/>
</dbReference>
<comment type="subcellular location">
    <subcellularLocation>
        <location evidence="1">Membrane</location>
        <topology evidence="1">Single-pass membrane protein</topology>
    </subcellularLocation>
</comment>
<sequence>METEINMESHPMHEIPYSNEIFKENSTQESGGVDEESYLTMFRIPRPTSTLSQSPVNSSPTSLYEAEPASPNGADTGNGKYRRLSVGSATSSLYRHQIKKSKETRRWLIGCLAVTVAICAILAVVVIVLIALYSKKGSDGQDIPLPSAESLKFTKMHFGDCQVLPDRRAGVAATPYFAGKSVPARAIQSCSQDNPNPRFEVHCLAQDASNSTVTVQLSQKGSLTGVVLVLLSSAHTAWRIVDGGNLAGLVSIVHCKRDVITAEQKLIKQNTNVHCQEGPYLSDDVASAAMKEVQQRYGDITSFTYTRQSDRWELLVGQKSKENTAQSTTTTTPNPSPTEDNSQFRNLVSVRLADGHLPTKGHVQLLLNDHWYYLCEDKFDFADAQVVCRTLGFGDRVTLQRGTYYNTVASNPLHVDLNCNGHEDNITECDFRLLTSRDSCLSNDVAAITCIPDTTTPAPSTVHQSLLTDVRLVSGSVEYEGNVQVRYGSTWRYLCNSYWSKADANVICNSLGFRNAATIYHFSYFGSTPTGDPPVFMLNCHGEEKTVSQCAYTADWNSYNAGCSPTTVAGVTCQGGPIKNFSCTFETGFCGMQFDTTGFFAWARTNGSTSTYNTGPDTDHTTGTGKGFYTFYESSYGIPISKLSTPKFMVNGSSVYNVTFWYHMQGSTMGTLRVYQNGSSSSSIVWQRQGDRGNLWHYAEIHLVAKENFTIVFEAVRGKGSFSDIALDDIFIKEASEITNLEIPSEKIEVRLTGGRSIYEGRVEVQYLGEWGSVCGDGWNMSSALVICRMLGSSGVIRSYSVTNYLFGPANGTVWLRDVACTGNETSLGQCQHPGWEDAKKYGCYHNFDAAVKCRDPRDVGADCTFENGMCDFSQDDDDVIDWALHPGGSTAVQTDPVIDHTLGTVSGYYIYLESANAVPGDKGRITTPTIKNNSTRQYSISFWFYMNNGQTARQASLAVYLLVDGNIEKKLWEFTTKRGGTDWRFHYLNETISNDFKVVFEGSIHSSNFTGTVRPGLALDDIFISDNEGNFGKMLNAESIRLSGGLDPWEGRVEVYHGGVWGTICDDGWDITDATVACRMLGYSDAEFAYPKAYFGTGSGRIWLDNVDCLGHEGSLEHCHHSGWGRLPLCTHDEDAGVRCKVPESFKMGVSSMNCTFEEGLCGFVDFTPNYTPYAYNWTRYMGRTPTGYTGPTRDHTLGNTNGHYIYTEGSNVLSGLKAKIASPTINPGNHGTYNVSFWVTMFGRHVGALRVFLRLIDSNRTNDLLLWKHSGSLGHEWILGHFLIHTKSKFKVIFESVRGNGYLSDIALDDINIHPQKEKEFSKISCTFEHGLCDFVQDLDAAQLFTFNRGNTLTPRTGPESDHTLGTVQGIYVYLEASNNHFNDSARLISPKLRKNMTYAVTFWYHLFGDNVGSLSVYVEVNGTKRGNVWSVSGNHGNVWLRGSVVVNGTENSYVVFEGRLGTAEDSDIALDDITIEPVLGSNISALFTTPVPPPVPVRLVQGAFPWEGRVEVYHLGQWGTVCHDEWDINDAHVVCRMLGYSNASKVYSGARFGAGSGVTWLDNVRCHGDEMSILDCSHNGWAMEDCSHLQDAGVRCTAPPSATTPTPVSTTLYPQDWCHPAGTLDGVNPYRPHPGNCSMFLICFNNGIVGTTICPAGEFFSPNASLCVPARNMSNQCSPDGFPLSSHGASSCQAGWSQFQRHCYKYFNDTKHYVDAMVFCKIHDGDMVSILSEDEQQFVGTLVGNNTAPDTYVYIGYNTIQTMGQWDWVDGSMGYYDNWAVLDFQPDPSSTGERCAAMTTEPSKTWYDRSCLEELPFICKAKTRV</sequence>
<dbReference type="FunFam" id="3.10.250.10:FF:000011">
    <property type="entry name" value="Scavenger receptor class A member 5"/>
    <property type="match status" value="2"/>
</dbReference>
<organism evidence="16 17">
    <name type="scientific">Lingula anatina</name>
    <name type="common">Brachiopod</name>
    <name type="synonym">Lingula unguis</name>
    <dbReference type="NCBI Taxonomy" id="7574"/>
    <lineage>
        <taxon>Eukaryota</taxon>
        <taxon>Metazoa</taxon>
        <taxon>Spiralia</taxon>
        <taxon>Lophotrochozoa</taxon>
        <taxon>Brachiopoda</taxon>
        <taxon>Linguliformea</taxon>
        <taxon>Lingulata</taxon>
        <taxon>Lingulida</taxon>
        <taxon>Linguloidea</taxon>
        <taxon>Lingulidae</taxon>
        <taxon>Lingula</taxon>
    </lineage>
</organism>
<feature type="disulfide bond" evidence="9">
    <location>
        <begin position="1569"/>
        <end position="1579"/>
    </location>
</feature>
<dbReference type="OrthoDB" id="6107927at2759"/>
<dbReference type="Gene3D" id="3.10.250.10">
    <property type="entry name" value="SRCR-like domain"/>
    <property type="match status" value="5"/>
</dbReference>
<evidence type="ECO:0000256" key="9">
    <source>
        <dbReference type="PROSITE-ProRule" id="PRU00196"/>
    </source>
</evidence>
<dbReference type="CDD" id="cd00037">
    <property type="entry name" value="CLECT"/>
    <property type="match status" value="1"/>
</dbReference>
<dbReference type="InterPro" id="IPR002557">
    <property type="entry name" value="Chitin-bd_dom"/>
</dbReference>
<feature type="domain" description="SRCR" evidence="14">
    <location>
        <begin position="750"/>
        <end position="855"/>
    </location>
</feature>
<dbReference type="FunFam" id="3.10.250.10:FF:000016">
    <property type="entry name" value="Scavenger receptor cysteine-rich protein type 12"/>
    <property type="match status" value="2"/>
</dbReference>
<dbReference type="Pfam" id="PF00059">
    <property type="entry name" value="Lectin_C"/>
    <property type="match status" value="1"/>
</dbReference>
<dbReference type="Pfam" id="PF00629">
    <property type="entry name" value="MAM"/>
    <property type="match status" value="4"/>
</dbReference>
<dbReference type="KEGG" id="lak:106172943"/>
<dbReference type="InterPro" id="IPR036772">
    <property type="entry name" value="SRCR-like_dom_sf"/>
</dbReference>
<name>A0A1S3JHG8_LINAN</name>
<evidence type="ECO:0000256" key="11">
    <source>
        <dbReference type="SAM" id="Phobius"/>
    </source>
</evidence>
<proteinExistence type="predicted"/>
<dbReference type="SUPFAM" id="SSF56436">
    <property type="entry name" value="C-type lectin-like"/>
    <property type="match status" value="1"/>
</dbReference>
<dbReference type="GeneID" id="106172943"/>